<dbReference type="InterPro" id="IPR008218">
    <property type="entry name" value="ATPase_V1-cplx_f_g_su"/>
</dbReference>
<evidence type="ECO:0000313" key="5">
    <source>
        <dbReference type="EMBL" id="KPU44205.1"/>
    </source>
</evidence>
<dbReference type="Proteomes" id="UP000050326">
    <property type="component" value="Unassembled WGS sequence"/>
</dbReference>
<accession>A0A0P8W924</accession>
<comment type="caution">
    <text evidence="5">The sequence shown here is derived from an EMBL/GenBank/DDBJ whole genome shotgun (WGS) entry which is preliminary data.</text>
</comment>
<dbReference type="GO" id="GO:0005524">
    <property type="term" value="F:ATP binding"/>
    <property type="evidence" value="ECO:0007669"/>
    <property type="project" value="UniProtKB-UniRule"/>
</dbReference>
<dbReference type="STRING" id="36849.OXPF_23730"/>
<sequence>MKSARMLSGKGCVIFMYKIGVVGERDSIIAFLALGLDVKAVENKDDAEKTVDTMARKGYGLIFITETVAKDISETIERYKKQMLPAIILIPGTQGSLGIGLASVKDNVEKAVGVDILSKKEG</sequence>
<dbReference type="GO" id="GO:0042777">
    <property type="term" value="P:proton motive force-driven plasma membrane ATP synthesis"/>
    <property type="evidence" value="ECO:0007669"/>
    <property type="project" value="UniProtKB-UniRule"/>
</dbReference>
<dbReference type="GO" id="GO:0046933">
    <property type="term" value="F:proton-transporting ATP synthase activity, rotational mechanism"/>
    <property type="evidence" value="ECO:0007669"/>
    <property type="project" value="UniProtKB-UniRule"/>
</dbReference>
<evidence type="ECO:0000313" key="6">
    <source>
        <dbReference type="Proteomes" id="UP000050326"/>
    </source>
</evidence>
<keyword evidence="4" id="KW-0066">ATP synthesis</keyword>
<dbReference type="Pfam" id="PF01990">
    <property type="entry name" value="ATP-synt_F"/>
    <property type="match status" value="1"/>
</dbReference>
<reference evidence="5 6" key="1">
    <citation type="submission" date="2015-09" db="EMBL/GenBank/DDBJ databases">
        <title>Genome sequence of Oxobacter pfennigii DSM 3222.</title>
        <authorList>
            <person name="Poehlein A."/>
            <person name="Bengelsdorf F.R."/>
            <person name="Schiel-Bengelsdorf B."/>
            <person name="Duerre P."/>
            <person name="Daniel R."/>
        </authorList>
    </citation>
    <scope>NUCLEOTIDE SEQUENCE [LARGE SCALE GENOMIC DNA]</scope>
    <source>
        <strain evidence="5 6">DSM 3222</strain>
    </source>
</reference>
<dbReference type="InterPro" id="IPR036906">
    <property type="entry name" value="ATPase_V1_fsu_sf"/>
</dbReference>
<evidence type="ECO:0000256" key="4">
    <source>
        <dbReference type="HAMAP-Rule" id="MF_00312"/>
    </source>
</evidence>
<keyword evidence="4" id="KW-0375">Hydrogen ion transport</keyword>
<evidence type="ECO:0000256" key="2">
    <source>
        <dbReference type="ARBA" id="ARBA00022448"/>
    </source>
</evidence>
<comment type="function">
    <text evidence="4">Produces ATP from ADP in the presence of a proton gradient across the membrane.</text>
</comment>
<dbReference type="GO" id="GO:0046961">
    <property type="term" value="F:proton-transporting ATPase activity, rotational mechanism"/>
    <property type="evidence" value="ECO:0007669"/>
    <property type="project" value="InterPro"/>
</dbReference>
<dbReference type="HAMAP" id="MF_00312">
    <property type="entry name" value="ATP_synth_F_arch"/>
    <property type="match status" value="1"/>
</dbReference>
<comment type="similarity">
    <text evidence="1 4">Belongs to the V-ATPase F subunit family.</text>
</comment>
<dbReference type="Gene3D" id="3.40.50.10580">
    <property type="entry name" value="ATPase, V1 complex, subunit F"/>
    <property type="match status" value="1"/>
</dbReference>
<dbReference type="NCBIfam" id="NF002384">
    <property type="entry name" value="PRK01395.1"/>
    <property type="match status" value="1"/>
</dbReference>
<dbReference type="SUPFAM" id="SSF159468">
    <property type="entry name" value="AtpF-like"/>
    <property type="match status" value="1"/>
</dbReference>
<gene>
    <name evidence="5" type="primary">ntpG</name>
    <name evidence="4" type="synonym">atpF</name>
    <name evidence="5" type="ORF">OXPF_23730</name>
</gene>
<organism evidence="5 6">
    <name type="scientific">Oxobacter pfennigii</name>
    <dbReference type="NCBI Taxonomy" id="36849"/>
    <lineage>
        <taxon>Bacteria</taxon>
        <taxon>Bacillati</taxon>
        <taxon>Bacillota</taxon>
        <taxon>Clostridia</taxon>
        <taxon>Eubacteriales</taxon>
        <taxon>Clostridiaceae</taxon>
        <taxon>Oxobacter</taxon>
    </lineage>
</organism>
<proteinExistence type="inferred from homology"/>
<protein>
    <recommendedName>
        <fullName evidence="4">V-type ATP synthase subunit F</fullName>
    </recommendedName>
    <alternativeName>
        <fullName evidence="4">V-ATPase subunit F</fullName>
    </alternativeName>
</protein>
<keyword evidence="6" id="KW-1185">Reference proteome</keyword>
<dbReference type="AlphaFoldDB" id="A0A0P8W924"/>
<dbReference type="InterPro" id="IPR022944">
    <property type="entry name" value="ATPase_V1-cplx_fsu_bac/arc"/>
</dbReference>
<evidence type="ECO:0000256" key="3">
    <source>
        <dbReference type="ARBA" id="ARBA00023065"/>
    </source>
</evidence>
<evidence type="ECO:0000256" key="1">
    <source>
        <dbReference type="ARBA" id="ARBA00010148"/>
    </source>
</evidence>
<dbReference type="EMBL" id="LKET01000032">
    <property type="protein sequence ID" value="KPU44205.1"/>
    <property type="molecule type" value="Genomic_DNA"/>
</dbReference>
<keyword evidence="3 4" id="KW-0406">Ion transport</keyword>
<name>A0A0P8W924_9CLOT</name>
<keyword evidence="2 4" id="KW-0813">Transport</keyword>